<dbReference type="GO" id="GO:0044550">
    <property type="term" value="P:secondary metabolite biosynthetic process"/>
    <property type="evidence" value="ECO:0007669"/>
    <property type="project" value="TreeGrafter"/>
</dbReference>
<dbReference type="RefSeq" id="WP_046366918.1">
    <property type="nucleotide sequence ID" value="NZ_LAUZ02000244.1"/>
</dbReference>
<evidence type="ECO:0000259" key="3">
    <source>
        <dbReference type="Pfam" id="PF00501"/>
    </source>
</evidence>
<dbReference type="GO" id="GO:0005829">
    <property type="term" value="C:cytosol"/>
    <property type="evidence" value="ECO:0007669"/>
    <property type="project" value="TreeGrafter"/>
</dbReference>
<gene>
    <name evidence="4" type="ORF">WN67_33215</name>
</gene>
<accession>A0A0M2WCM7</accession>
<sequence>WAALLAGARLVIVDEDTVASPPEFEDLLIREQVNVLTQTPSAVGTLDPAALASVAVLLGGEACPAEVVRRWAPGRVLINAYGPTEATVYATMTDPLSAGSGAAPIGGPVATAACFVLDDALRPVPVGVIGELYIAGQGVAVGYLGRSALTASRFVACPFGGPGQRMYRTGDLVSWLPDGQLRYHGRTDDQ</sequence>
<dbReference type="OrthoDB" id="3691933at2"/>
<dbReference type="PANTHER" id="PTHR45527:SF1">
    <property type="entry name" value="FATTY ACID SYNTHASE"/>
    <property type="match status" value="1"/>
</dbReference>
<feature type="non-terminal residue" evidence="4">
    <location>
        <position position="190"/>
    </location>
</feature>
<evidence type="ECO:0000313" key="5">
    <source>
        <dbReference type="Proteomes" id="UP000034150"/>
    </source>
</evidence>
<dbReference type="Gene3D" id="3.40.50.980">
    <property type="match status" value="1"/>
</dbReference>
<organism evidence="4 5">
    <name type="scientific">Mycolicibacterium obuense</name>
    <dbReference type="NCBI Taxonomy" id="1807"/>
    <lineage>
        <taxon>Bacteria</taxon>
        <taxon>Bacillati</taxon>
        <taxon>Actinomycetota</taxon>
        <taxon>Actinomycetes</taxon>
        <taxon>Mycobacteriales</taxon>
        <taxon>Mycobacteriaceae</taxon>
        <taxon>Mycolicibacterium</taxon>
    </lineage>
</organism>
<dbReference type="GO" id="GO:0031177">
    <property type="term" value="F:phosphopantetheine binding"/>
    <property type="evidence" value="ECO:0007669"/>
    <property type="project" value="TreeGrafter"/>
</dbReference>
<keyword evidence="2" id="KW-0597">Phosphoprotein</keyword>
<dbReference type="FunFam" id="2.30.38.10:FF:000001">
    <property type="entry name" value="Non-ribosomal peptide synthetase PvdI"/>
    <property type="match status" value="1"/>
</dbReference>
<keyword evidence="5" id="KW-1185">Reference proteome</keyword>
<dbReference type="Gene3D" id="2.30.38.10">
    <property type="entry name" value="Luciferase, Domain 3"/>
    <property type="match status" value="1"/>
</dbReference>
<name>A0A0M2WCM7_9MYCO</name>
<reference evidence="4 5" key="1">
    <citation type="journal article" date="2015" name="Genome Announc.">
        <title>Draft Genome Sequence of Mycobacterium obuense Strain UC1, Isolated from Patient Sputum.</title>
        <authorList>
            <person name="Greninger A.L."/>
            <person name="Cunningham G."/>
            <person name="Hsu E.D."/>
            <person name="Yu J.M."/>
            <person name="Chiu C.Y."/>
            <person name="Miller S."/>
        </authorList>
    </citation>
    <scope>NUCLEOTIDE SEQUENCE [LARGE SCALE GENOMIC DNA]</scope>
    <source>
        <strain evidence="4 5">UC1</strain>
    </source>
</reference>
<dbReference type="SUPFAM" id="SSF56801">
    <property type="entry name" value="Acetyl-CoA synthetase-like"/>
    <property type="match status" value="1"/>
</dbReference>
<proteinExistence type="predicted"/>
<dbReference type="PANTHER" id="PTHR45527">
    <property type="entry name" value="NONRIBOSOMAL PEPTIDE SYNTHETASE"/>
    <property type="match status" value="1"/>
</dbReference>
<dbReference type="EMBL" id="LAUZ02000244">
    <property type="protein sequence ID" value="KKO60561.1"/>
    <property type="molecule type" value="Genomic_DNA"/>
</dbReference>
<comment type="caution">
    <text evidence="4">The sequence shown here is derived from an EMBL/GenBank/DDBJ whole genome shotgun (WGS) entry which is preliminary data.</text>
</comment>
<feature type="domain" description="AMP-dependent synthetase/ligase" evidence="3">
    <location>
        <begin position="1"/>
        <end position="144"/>
    </location>
</feature>
<keyword evidence="1" id="KW-0596">Phosphopantetheine</keyword>
<evidence type="ECO:0000313" key="4">
    <source>
        <dbReference type="EMBL" id="KKO60561.1"/>
    </source>
</evidence>
<dbReference type="Proteomes" id="UP000034150">
    <property type="component" value="Unassembled WGS sequence"/>
</dbReference>
<evidence type="ECO:0000256" key="2">
    <source>
        <dbReference type="ARBA" id="ARBA00022553"/>
    </source>
</evidence>
<dbReference type="AlphaFoldDB" id="A0A0M2WCM7"/>
<feature type="non-terminal residue" evidence="4">
    <location>
        <position position="1"/>
    </location>
</feature>
<dbReference type="Pfam" id="PF00501">
    <property type="entry name" value="AMP-binding"/>
    <property type="match status" value="1"/>
</dbReference>
<dbReference type="GO" id="GO:0043041">
    <property type="term" value="P:amino acid activation for nonribosomal peptide biosynthetic process"/>
    <property type="evidence" value="ECO:0007669"/>
    <property type="project" value="TreeGrafter"/>
</dbReference>
<dbReference type="InterPro" id="IPR000873">
    <property type="entry name" value="AMP-dep_synth/lig_dom"/>
</dbReference>
<protein>
    <recommendedName>
        <fullName evidence="3">AMP-dependent synthetase/ligase domain-containing protein</fullName>
    </recommendedName>
</protein>
<evidence type="ECO:0000256" key="1">
    <source>
        <dbReference type="ARBA" id="ARBA00022450"/>
    </source>
</evidence>